<dbReference type="EMBL" id="PUIV01000010">
    <property type="protein sequence ID" value="PWB94268.1"/>
    <property type="molecule type" value="Genomic_DNA"/>
</dbReference>
<dbReference type="PANTHER" id="PTHR21174">
    <property type="match status" value="1"/>
</dbReference>
<dbReference type="AlphaFoldDB" id="A0A2U1SRN0"/>
<dbReference type="SUPFAM" id="SSF109604">
    <property type="entry name" value="HD-domain/PDEase-like"/>
    <property type="match status" value="1"/>
</dbReference>
<evidence type="ECO:0000313" key="2">
    <source>
        <dbReference type="Proteomes" id="UP000245137"/>
    </source>
</evidence>
<proteinExistence type="predicted"/>
<gene>
    <name evidence="1" type="ORF">C5689_09165</name>
</gene>
<dbReference type="InterPro" id="IPR009218">
    <property type="entry name" value="HD_phosphohydro"/>
</dbReference>
<dbReference type="Proteomes" id="UP000245137">
    <property type="component" value="Unassembled WGS sequence"/>
</dbReference>
<evidence type="ECO:0000313" key="1">
    <source>
        <dbReference type="EMBL" id="PWB94268.1"/>
    </source>
</evidence>
<organism evidence="1 2">
    <name type="scientific">Methylosinus sporium</name>
    <dbReference type="NCBI Taxonomy" id="428"/>
    <lineage>
        <taxon>Bacteria</taxon>
        <taxon>Pseudomonadati</taxon>
        <taxon>Pseudomonadota</taxon>
        <taxon>Alphaproteobacteria</taxon>
        <taxon>Hyphomicrobiales</taxon>
        <taxon>Methylocystaceae</taxon>
        <taxon>Methylosinus</taxon>
    </lineage>
</organism>
<dbReference type="RefSeq" id="WP_108916965.1">
    <property type="nucleotide sequence ID" value="NZ_BGJY01000012.1"/>
</dbReference>
<protein>
    <recommendedName>
        <fullName evidence="3">Metal-dependent phosphohydrolase</fullName>
    </recommendedName>
</protein>
<reference evidence="1 2" key="1">
    <citation type="journal article" date="2018" name="Appl. Microbiol. Biotechnol.">
        <title>Co-cultivation of the strictly anaerobic methanogen Methanosarcina barkeri with aerobic methanotrophs in an oxygen-limited membrane bioreactor.</title>
        <authorList>
            <person name="In 't Zandt M.H."/>
            <person name="van den Bosch T.J.M."/>
            <person name="Rijkers R."/>
            <person name="van Kessel M.A.H.J."/>
            <person name="Jetten M.S.M."/>
            <person name="Welte C.U."/>
        </authorList>
    </citation>
    <scope>NUCLEOTIDE SEQUENCE [LARGE SCALE GENOMIC DNA]</scope>
    <source>
        <strain evidence="1 2">DSM 17706</strain>
    </source>
</reference>
<name>A0A2U1SRN0_METSR</name>
<comment type="caution">
    <text evidence="1">The sequence shown here is derived from an EMBL/GenBank/DDBJ whole genome shotgun (WGS) entry which is preliminary data.</text>
</comment>
<dbReference type="PANTHER" id="PTHR21174:SF0">
    <property type="entry name" value="HD PHOSPHOHYDROLASE FAMILY PROTEIN-RELATED"/>
    <property type="match status" value="1"/>
</dbReference>
<dbReference type="OrthoDB" id="9808993at2"/>
<sequence length="229" mass="25268">MTGVTEESAEARRLRYWGRIEPAHEPDAFAALDSAYRQPHRSYHSWAHIDELLAGLERFGALATRPDLIAAAIFWHDAVHLARDPDGKTRLDRQNVRDSVAAFRRHTTLEGSEAQAVEDLVMATSDHVGARATTEHYPGFAADLDLFVDLDLSPLAAPWEIFAANTQKIRSESVGVEEAEFAANQVKMLEGLARGDAPVFRRAETRAAWDATARVNLARCIAGLRAAGR</sequence>
<evidence type="ECO:0008006" key="3">
    <source>
        <dbReference type="Google" id="ProtNLM"/>
    </source>
</evidence>
<keyword evidence="2" id="KW-1185">Reference proteome</keyword>
<dbReference type="PIRSF" id="PIRSF035170">
    <property type="entry name" value="HD_phosphohydro"/>
    <property type="match status" value="1"/>
</dbReference>
<accession>A0A2U1SRN0</accession>